<accession>A0A9P4KB53</accession>
<dbReference type="EMBL" id="ML986615">
    <property type="protein sequence ID" value="KAF2264557.1"/>
    <property type="molecule type" value="Genomic_DNA"/>
</dbReference>
<feature type="region of interest" description="Disordered" evidence="1">
    <location>
        <begin position="18"/>
        <end position="45"/>
    </location>
</feature>
<dbReference type="Proteomes" id="UP000800093">
    <property type="component" value="Unassembled WGS sequence"/>
</dbReference>
<reference evidence="3" key="1">
    <citation type="journal article" date="2020" name="Stud. Mycol.">
        <title>101 Dothideomycetes genomes: A test case for predicting lifestyles and emergence of pathogens.</title>
        <authorList>
            <person name="Haridas S."/>
            <person name="Albert R."/>
            <person name="Binder M."/>
            <person name="Bloem J."/>
            <person name="LaButti K."/>
            <person name="Salamov A."/>
            <person name="Andreopoulos B."/>
            <person name="Baker S."/>
            <person name="Barry K."/>
            <person name="Bills G."/>
            <person name="Bluhm B."/>
            <person name="Cannon C."/>
            <person name="Castanera R."/>
            <person name="Culley D."/>
            <person name="Daum C."/>
            <person name="Ezra D."/>
            <person name="Gonzalez J."/>
            <person name="Henrissat B."/>
            <person name="Kuo A."/>
            <person name="Liang C."/>
            <person name="Lipzen A."/>
            <person name="Lutzoni F."/>
            <person name="Magnuson J."/>
            <person name="Mondo S."/>
            <person name="Nolan M."/>
            <person name="Ohm R."/>
            <person name="Pangilinan J."/>
            <person name="Park H.-J."/>
            <person name="Ramirez L."/>
            <person name="Alfaro M."/>
            <person name="Sun H."/>
            <person name="Tritt A."/>
            <person name="Yoshinaga Y."/>
            <person name="Zwiers L.-H."/>
            <person name="Turgeon B."/>
            <person name="Goodwin S."/>
            <person name="Spatafora J."/>
            <person name="Crous P."/>
            <person name="Grigoriev I."/>
        </authorList>
    </citation>
    <scope>NUCLEOTIDE SEQUENCE [LARGE SCALE GENOMIC DNA]</scope>
    <source>
        <strain evidence="3">CBS 304.66</strain>
    </source>
</reference>
<sequence>MVLGWRLGVLKQAGAGLARRTHERLNASREPPGAETSRGTRTPEKADLERRGLHNSPGSAHFGASPGIGVVLEVICVVQTTWRTCVCDPVVQQNITTGNCFPLSNHHSSGHELPAEQDTQSSWPDATRDTSIWGTQGRTGGVLTLPAGHATATACNPIRHSLVADGLKASRGSLKAGTGFACRTI</sequence>
<gene>
    <name evidence="2" type="ORF">CC78DRAFT_580342</name>
</gene>
<name>A0A9P4KB53_9PLEO</name>
<protein>
    <submittedName>
        <fullName evidence="2">Uncharacterized protein</fullName>
    </submittedName>
</protein>
<keyword evidence="3" id="KW-1185">Reference proteome</keyword>
<comment type="caution">
    <text evidence="2">The sequence shown here is derived from an EMBL/GenBank/DDBJ whole genome shotgun (WGS) entry which is preliminary data.</text>
</comment>
<proteinExistence type="predicted"/>
<evidence type="ECO:0000313" key="2">
    <source>
        <dbReference type="EMBL" id="KAF2264557.1"/>
    </source>
</evidence>
<evidence type="ECO:0000313" key="3">
    <source>
        <dbReference type="Proteomes" id="UP000800093"/>
    </source>
</evidence>
<organism evidence="2 3">
    <name type="scientific">Lojkania enalia</name>
    <dbReference type="NCBI Taxonomy" id="147567"/>
    <lineage>
        <taxon>Eukaryota</taxon>
        <taxon>Fungi</taxon>
        <taxon>Dikarya</taxon>
        <taxon>Ascomycota</taxon>
        <taxon>Pezizomycotina</taxon>
        <taxon>Dothideomycetes</taxon>
        <taxon>Pleosporomycetidae</taxon>
        <taxon>Pleosporales</taxon>
        <taxon>Pleosporales incertae sedis</taxon>
        <taxon>Lojkania</taxon>
    </lineage>
</organism>
<evidence type="ECO:0000256" key="1">
    <source>
        <dbReference type="SAM" id="MobiDB-lite"/>
    </source>
</evidence>
<dbReference type="AlphaFoldDB" id="A0A9P4KB53"/>